<protein>
    <submittedName>
        <fullName evidence="3">WD domain, G-beta repeat-containing protein</fullName>
    </submittedName>
</protein>
<organism evidence="3 4">
    <name type="scientific">Cardiosporidium cionae</name>
    <dbReference type="NCBI Taxonomy" id="476202"/>
    <lineage>
        <taxon>Eukaryota</taxon>
        <taxon>Sar</taxon>
        <taxon>Alveolata</taxon>
        <taxon>Apicomplexa</taxon>
        <taxon>Aconoidasida</taxon>
        <taxon>Nephromycida</taxon>
        <taxon>Cardiosporidium</taxon>
    </lineage>
</organism>
<dbReference type="PANTHER" id="PTHR18763">
    <property type="entry name" value="WD-REPEAT PROTEIN 18"/>
    <property type="match status" value="1"/>
</dbReference>
<gene>
    <name evidence="3" type="ORF">IE077_004044</name>
</gene>
<keyword evidence="4" id="KW-1185">Reference proteome</keyword>
<accession>A0ABQ7J6Y5</accession>
<keyword evidence="2" id="KW-0677">Repeat</keyword>
<comment type="caution">
    <text evidence="3">The sequence shown here is derived from an EMBL/GenBank/DDBJ whole genome shotgun (WGS) entry which is preliminary data.</text>
</comment>
<dbReference type="EMBL" id="JADAQX010000615">
    <property type="protein sequence ID" value="KAF8819750.1"/>
    <property type="molecule type" value="Genomic_DNA"/>
</dbReference>
<evidence type="ECO:0000313" key="3">
    <source>
        <dbReference type="EMBL" id="KAF8819750.1"/>
    </source>
</evidence>
<dbReference type="InterPro" id="IPR036322">
    <property type="entry name" value="WD40_repeat_dom_sf"/>
</dbReference>
<keyword evidence="1" id="KW-0853">WD repeat</keyword>
<dbReference type="InterPro" id="IPR001680">
    <property type="entry name" value="WD40_rpt"/>
</dbReference>
<dbReference type="InterPro" id="IPR045227">
    <property type="entry name" value="WDR18/Ipi3/RID3"/>
</dbReference>
<evidence type="ECO:0000256" key="1">
    <source>
        <dbReference type="ARBA" id="ARBA00022574"/>
    </source>
</evidence>
<dbReference type="PANTHER" id="PTHR18763:SF0">
    <property type="entry name" value="WD REPEAT-CONTAINING PROTEIN 18"/>
    <property type="match status" value="1"/>
</dbReference>
<evidence type="ECO:0000256" key="2">
    <source>
        <dbReference type="ARBA" id="ARBA00022737"/>
    </source>
</evidence>
<dbReference type="Gene3D" id="2.130.10.10">
    <property type="entry name" value="YVTN repeat-like/Quinoprotein amine dehydrogenase"/>
    <property type="match status" value="2"/>
</dbReference>
<dbReference type="Proteomes" id="UP000823046">
    <property type="component" value="Unassembled WGS sequence"/>
</dbReference>
<dbReference type="InterPro" id="IPR015943">
    <property type="entry name" value="WD40/YVTN_repeat-like_dom_sf"/>
</dbReference>
<evidence type="ECO:0000313" key="4">
    <source>
        <dbReference type="Proteomes" id="UP000823046"/>
    </source>
</evidence>
<dbReference type="Pfam" id="PF00400">
    <property type="entry name" value="WD40"/>
    <property type="match status" value="3"/>
</dbReference>
<dbReference type="SMART" id="SM00320">
    <property type="entry name" value="WD40"/>
    <property type="match status" value="5"/>
</dbReference>
<name>A0ABQ7J6Y5_9APIC</name>
<proteinExistence type="predicted"/>
<reference evidence="3 4" key="1">
    <citation type="journal article" date="2020" name="bioRxiv">
        <title>Metabolic contributions of an alphaproteobacterial endosymbiont in the apicomplexan Cardiosporidium cionae.</title>
        <authorList>
            <person name="Hunter E.S."/>
            <person name="Paight C.J."/>
            <person name="Lane C.E."/>
        </authorList>
    </citation>
    <scope>NUCLEOTIDE SEQUENCE [LARGE SCALE GENOMIC DNA]</scope>
    <source>
        <strain evidence="3">ESH_2018</strain>
    </source>
</reference>
<sequence length="391" mass="43369">MNEPLEHIIATTSSGGLKQLNLQSGAVEKQFIVKEDPSICVQRGIFIGENYFYFIGLHSHKALLYFWDLHKNESIFRQSLPEKLMAITCCHSGLLAFAGSENGTLFVWQMSTGRLVNSFKAHFSSIEHLKITSDDAVLLTASADADIKAYLLTDLCTHGQPSSVRHYKGHAGAIMAITGSYEGPFSPFCCFITASVDRSVMCWSWESDRSCAKFLFPNSVNCLALENSQASVYAGCEDGNIYSLSMMEAAKQSFDSSQVCVVDSLRMSEKIFIGHCNGVKDMAVTYDMEILASCGSDGIRLWHIPTRVQLKYLTFVGETITSLCLVIPSLRQSALPMFSAFQRTFAASETSHLANNTHLLKMTGKDSELHMEKMKNQQLTTLLKSIYSDSR</sequence>
<dbReference type="SUPFAM" id="SSF50978">
    <property type="entry name" value="WD40 repeat-like"/>
    <property type="match status" value="1"/>
</dbReference>